<organism evidence="2 3">
    <name type="scientific">Vineibacter terrae</name>
    <dbReference type="NCBI Taxonomy" id="2586908"/>
    <lineage>
        <taxon>Bacteria</taxon>
        <taxon>Pseudomonadati</taxon>
        <taxon>Pseudomonadota</taxon>
        <taxon>Alphaproteobacteria</taxon>
        <taxon>Hyphomicrobiales</taxon>
        <taxon>Vineibacter</taxon>
    </lineage>
</organism>
<reference evidence="2 3" key="1">
    <citation type="submission" date="2019-06" db="EMBL/GenBank/DDBJ databases">
        <title>New taxonomy in bacterial strain CC-CFT640, isolated from vineyard.</title>
        <authorList>
            <person name="Lin S.-Y."/>
            <person name="Tsai C.-F."/>
            <person name="Young C.-C."/>
        </authorList>
    </citation>
    <scope>NUCLEOTIDE SEQUENCE [LARGE SCALE GENOMIC DNA]</scope>
    <source>
        <strain evidence="2 3">CC-CFT640</strain>
    </source>
</reference>
<accession>A0A5C8PRG1</accession>
<dbReference type="Gene3D" id="3.20.20.140">
    <property type="entry name" value="Metal-dependent hydrolases"/>
    <property type="match status" value="1"/>
</dbReference>
<evidence type="ECO:0000259" key="1">
    <source>
        <dbReference type="Pfam" id="PF04909"/>
    </source>
</evidence>
<dbReference type="InterPro" id="IPR006680">
    <property type="entry name" value="Amidohydro-rel"/>
</dbReference>
<dbReference type="Pfam" id="PF04909">
    <property type="entry name" value="Amidohydro_2"/>
    <property type="match status" value="1"/>
</dbReference>
<dbReference type="AlphaFoldDB" id="A0A5C8PRG1"/>
<dbReference type="SUPFAM" id="SSF51556">
    <property type="entry name" value="Metallo-dependent hydrolases"/>
    <property type="match status" value="1"/>
</dbReference>
<evidence type="ECO:0000313" key="2">
    <source>
        <dbReference type="EMBL" id="TXL78113.1"/>
    </source>
</evidence>
<dbReference type="PANTHER" id="PTHR42889:SF1">
    <property type="entry name" value="BLR3681 PROTEIN"/>
    <property type="match status" value="1"/>
</dbReference>
<name>A0A5C8PRG1_9HYPH</name>
<gene>
    <name evidence="2" type="ORF">FHP25_07875</name>
</gene>
<keyword evidence="2" id="KW-0378">Hydrolase</keyword>
<evidence type="ECO:0000313" key="3">
    <source>
        <dbReference type="Proteomes" id="UP000321638"/>
    </source>
</evidence>
<keyword evidence="3" id="KW-1185">Reference proteome</keyword>
<dbReference type="GO" id="GO:0016787">
    <property type="term" value="F:hydrolase activity"/>
    <property type="evidence" value="ECO:0007669"/>
    <property type="project" value="UniProtKB-KW"/>
</dbReference>
<feature type="domain" description="Amidohydrolase-related" evidence="1">
    <location>
        <begin position="199"/>
        <end position="437"/>
    </location>
</feature>
<sequence>MAYEPVLPIKLDSTSNGEFAPVPVSPGIARANRLAAQRITDNARHTGQKRRTFLTGLCGAATTLLTLNEAFASQGARGGAFELPPEAGLDPQMAQAITGREFIFDIQTHMIEAQGTAWRNGPSAGGLDQLRSLLSLPPKQCAEGPGLWCYDARNFVKDVFLDSDTDLAVLSFVPALPDENPVSMKEATRVRDLVAGLGDGRRLLLHAMVVPNAQPYRRQLERMVEMHRAYGIAAWKVYPQWGPRGVGWWLDDPEVGIPFIEQARRIGVNNICMHKGLAFGGQEPRYASCVDVGRVAKRYPDVNFIIYHSGFEISRREGPYDPARADRGIDSLVKSLQDNGIAPNSNVYAELGSTWRMVMRDPDQAAHTLGKLLKHVGDKRVLWGSDSIWYGSPQDQIQAFRAFQISREFQDRYGYPALTPAIKADVFGLNAAPVYRIDPATARRRADVDTVGRLKAAYLEAPDPSFATYGPRDATEWRRFRARHGDGPG</sequence>
<dbReference type="Proteomes" id="UP000321638">
    <property type="component" value="Unassembled WGS sequence"/>
</dbReference>
<dbReference type="PANTHER" id="PTHR42889">
    <property type="entry name" value="BLR3681 PROTEIN"/>
    <property type="match status" value="1"/>
</dbReference>
<dbReference type="OrthoDB" id="7325417at2"/>
<dbReference type="RefSeq" id="WP_147846381.1">
    <property type="nucleotide sequence ID" value="NZ_VDUZ01000007.1"/>
</dbReference>
<proteinExistence type="predicted"/>
<dbReference type="EMBL" id="VDUZ01000007">
    <property type="protein sequence ID" value="TXL78113.1"/>
    <property type="molecule type" value="Genomic_DNA"/>
</dbReference>
<comment type="caution">
    <text evidence="2">The sequence shown here is derived from an EMBL/GenBank/DDBJ whole genome shotgun (WGS) entry which is preliminary data.</text>
</comment>
<protein>
    <submittedName>
        <fullName evidence="2">Amidohydrolase</fullName>
    </submittedName>
</protein>
<dbReference type="InterPro" id="IPR032466">
    <property type="entry name" value="Metal_Hydrolase"/>
</dbReference>